<dbReference type="Pfam" id="PF05485">
    <property type="entry name" value="THAP"/>
    <property type="match status" value="1"/>
</dbReference>
<keyword evidence="3" id="KW-0479">Metal-binding</keyword>
<evidence type="ECO:0000259" key="13">
    <source>
        <dbReference type="PROSITE" id="PS50950"/>
    </source>
</evidence>
<dbReference type="GO" id="GO:0008270">
    <property type="term" value="F:zinc ion binding"/>
    <property type="evidence" value="ECO:0007669"/>
    <property type="project" value="UniProtKB-KW"/>
</dbReference>
<evidence type="ECO:0000256" key="1">
    <source>
        <dbReference type="ARBA" id="ARBA00004642"/>
    </source>
</evidence>
<keyword evidence="8 12" id="KW-0238">DNA-binding</keyword>
<evidence type="ECO:0000256" key="3">
    <source>
        <dbReference type="ARBA" id="ARBA00022723"/>
    </source>
</evidence>
<gene>
    <name evidence="14" type="ORF">DIATSA_LOCUS8883</name>
</gene>
<dbReference type="PROSITE" id="PS50950">
    <property type="entry name" value="ZF_THAP"/>
    <property type="match status" value="1"/>
</dbReference>
<accession>A0A9N9R6K9</accession>
<dbReference type="AlphaFoldDB" id="A0A9N9R6K9"/>
<dbReference type="SUPFAM" id="SSF57716">
    <property type="entry name" value="Glucocorticoid receptor-like (DNA-binding domain)"/>
    <property type="match status" value="1"/>
</dbReference>
<keyword evidence="5" id="KW-0862">Zinc</keyword>
<dbReference type="PANTHER" id="PTHR46600:SF1">
    <property type="entry name" value="THAP DOMAIN-CONTAINING PROTEIN 1"/>
    <property type="match status" value="1"/>
</dbReference>
<dbReference type="InterPro" id="IPR006612">
    <property type="entry name" value="THAP_Znf"/>
</dbReference>
<dbReference type="SMART" id="SM00980">
    <property type="entry name" value="THAP"/>
    <property type="match status" value="1"/>
</dbReference>
<protein>
    <recommendedName>
        <fullName evidence="13">THAP-type domain-containing protein</fullName>
    </recommendedName>
</protein>
<keyword evidence="10" id="KW-0539">Nucleus</keyword>
<evidence type="ECO:0000256" key="11">
    <source>
        <dbReference type="ARBA" id="ARBA00023306"/>
    </source>
</evidence>
<comment type="subcellular location">
    <subcellularLocation>
        <location evidence="1">Nucleus</location>
        <location evidence="1">Nucleoplasm</location>
    </subcellularLocation>
</comment>
<evidence type="ECO:0000256" key="7">
    <source>
        <dbReference type="ARBA" id="ARBA00023054"/>
    </source>
</evidence>
<dbReference type="PANTHER" id="PTHR46600">
    <property type="entry name" value="THAP DOMAIN-CONTAINING"/>
    <property type="match status" value="1"/>
</dbReference>
<dbReference type="InterPro" id="IPR026516">
    <property type="entry name" value="THAP1/10"/>
</dbReference>
<evidence type="ECO:0000313" key="14">
    <source>
        <dbReference type="EMBL" id="CAG9791258.1"/>
    </source>
</evidence>
<dbReference type="OrthoDB" id="8948150at2759"/>
<dbReference type="EMBL" id="OU893334">
    <property type="protein sequence ID" value="CAG9791258.1"/>
    <property type="molecule type" value="Genomic_DNA"/>
</dbReference>
<keyword evidence="4 12" id="KW-0863">Zinc-finger</keyword>
<evidence type="ECO:0000256" key="4">
    <source>
        <dbReference type="ARBA" id="ARBA00022771"/>
    </source>
</evidence>
<reference evidence="14" key="2">
    <citation type="submission" date="2022-10" db="EMBL/GenBank/DDBJ databases">
        <authorList>
            <consortium name="ENA_rothamsted_submissions"/>
            <consortium name="culmorum"/>
            <person name="King R."/>
        </authorList>
    </citation>
    <scope>NUCLEOTIDE SEQUENCE</scope>
</reference>
<dbReference type="Gene3D" id="6.20.210.20">
    <property type="entry name" value="THAP domain"/>
    <property type="match status" value="1"/>
</dbReference>
<keyword evidence="7" id="KW-0175">Coiled coil</keyword>
<keyword evidence="6" id="KW-0805">Transcription regulation</keyword>
<comment type="similarity">
    <text evidence="2">Belongs to the THAP1 family.</text>
</comment>
<keyword evidence="9" id="KW-0804">Transcription</keyword>
<keyword evidence="11" id="KW-0131">Cell cycle</keyword>
<evidence type="ECO:0000256" key="6">
    <source>
        <dbReference type="ARBA" id="ARBA00023015"/>
    </source>
</evidence>
<keyword evidence="15" id="KW-1185">Reference proteome</keyword>
<organism evidence="14 15">
    <name type="scientific">Diatraea saccharalis</name>
    <name type="common">sugarcane borer</name>
    <dbReference type="NCBI Taxonomy" id="40085"/>
    <lineage>
        <taxon>Eukaryota</taxon>
        <taxon>Metazoa</taxon>
        <taxon>Ecdysozoa</taxon>
        <taxon>Arthropoda</taxon>
        <taxon>Hexapoda</taxon>
        <taxon>Insecta</taxon>
        <taxon>Pterygota</taxon>
        <taxon>Neoptera</taxon>
        <taxon>Endopterygota</taxon>
        <taxon>Lepidoptera</taxon>
        <taxon>Glossata</taxon>
        <taxon>Ditrysia</taxon>
        <taxon>Pyraloidea</taxon>
        <taxon>Crambidae</taxon>
        <taxon>Crambinae</taxon>
        <taxon>Diatraea</taxon>
    </lineage>
</organism>
<evidence type="ECO:0000256" key="10">
    <source>
        <dbReference type="ARBA" id="ARBA00023242"/>
    </source>
</evidence>
<dbReference type="GO" id="GO:0043565">
    <property type="term" value="F:sequence-specific DNA binding"/>
    <property type="evidence" value="ECO:0007669"/>
    <property type="project" value="InterPro"/>
</dbReference>
<evidence type="ECO:0000256" key="8">
    <source>
        <dbReference type="ARBA" id="ARBA00023125"/>
    </source>
</evidence>
<evidence type="ECO:0000256" key="12">
    <source>
        <dbReference type="PROSITE-ProRule" id="PRU00309"/>
    </source>
</evidence>
<dbReference type="InterPro" id="IPR038441">
    <property type="entry name" value="THAP_Znf_sf"/>
</dbReference>
<name>A0A9N9R6K9_9NEOP</name>
<proteinExistence type="inferred from homology"/>
<dbReference type="GO" id="GO:0005654">
    <property type="term" value="C:nucleoplasm"/>
    <property type="evidence" value="ECO:0007669"/>
    <property type="project" value="UniProtKB-SubCell"/>
</dbReference>
<reference evidence="14" key="1">
    <citation type="submission" date="2021-12" db="EMBL/GenBank/DDBJ databases">
        <authorList>
            <person name="King R."/>
        </authorList>
    </citation>
    <scope>NUCLEOTIDE SEQUENCE</scope>
</reference>
<evidence type="ECO:0000256" key="5">
    <source>
        <dbReference type="ARBA" id="ARBA00022833"/>
    </source>
</evidence>
<dbReference type="Proteomes" id="UP001153714">
    <property type="component" value="Chromosome 3"/>
</dbReference>
<evidence type="ECO:0000256" key="2">
    <source>
        <dbReference type="ARBA" id="ARBA00006177"/>
    </source>
</evidence>
<feature type="domain" description="THAP-type" evidence="13">
    <location>
        <begin position="28"/>
        <end position="111"/>
    </location>
</feature>
<evidence type="ECO:0000313" key="15">
    <source>
        <dbReference type="Proteomes" id="UP001153714"/>
    </source>
</evidence>
<evidence type="ECO:0000256" key="9">
    <source>
        <dbReference type="ARBA" id="ARBA00023163"/>
    </source>
</evidence>
<sequence>MRHVTALSCSVTDHHICKREDMRSVKKFKRRCDVFGCMKNKESNPKLSFFSIPMGNERLKRLRWLQLIGREELASVTSHRNRVCEIHFNVRDVQENRQRKLLKKSALPCLFLPAPFKVDKEIQTYLSISSTATQTDVIPPAETSLYNFTHTAELLNADTTRKRKLKVDLPDCKKWTKLKEVTIEQEDIFYKMCDRFLSKDLAEIIKAQTRLKLTNTNNR</sequence>